<evidence type="ECO:0000313" key="7">
    <source>
        <dbReference type="EMBL" id="CAE6018021.1"/>
    </source>
</evidence>
<feature type="region of interest" description="Disordered" evidence="4">
    <location>
        <begin position="28"/>
        <end position="83"/>
    </location>
</feature>
<feature type="domain" description="CRM" evidence="6">
    <location>
        <begin position="682"/>
        <end position="779"/>
    </location>
</feature>
<keyword evidence="8" id="KW-1185">Reference proteome</keyword>
<dbReference type="EMBL" id="LR999454">
    <property type="protein sequence ID" value="CAE6018021.1"/>
    <property type="molecule type" value="Genomic_DNA"/>
</dbReference>
<protein>
    <recommendedName>
        <fullName evidence="6">CRM domain-containing protein</fullName>
    </recommendedName>
</protein>
<keyword evidence="1 5" id="KW-0732">Signal</keyword>
<dbReference type="FunFam" id="2.60.120.10:FF:000073">
    <property type="entry name" value="Glycinin G1"/>
    <property type="match status" value="1"/>
</dbReference>
<reference evidence="7" key="1">
    <citation type="submission" date="2021-01" db="EMBL/GenBank/DDBJ databases">
        <authorList>
            <person name="Bezrukov I."/>
        </authorList>
    </citation>
    <scope>NUCLEOTIDE SEQUENCE</scope>
</reference>
<dbReference type="InterPro" id="IPR006045">
    <property type="entry name" value="Cupin_1"/>
</dbReference>
<dbReference type="AlphaFoldDB" id="A0A8S2A3D5"/>
<dbReference type="CDD" id="cd02245">
    <property type="entry name" value="cupin_7S_vicilin-like_C"/>
    <property type="match status" value="1"/>
</dbReference>
<dbReference type="SMART" id="SM00835">
    <property type="entry name" value="Cupin_1"/>
    <property type="match status" value="2"/>
</dbReference>
<dbReference type="Proteomes" id="UP000682877">
    <property type="component" value="Chromosome 4"/>
</dbReference>
<feature type="region of interest" description="Disordered" evidence="4">
    <location>
        <begin position="828"/>
        <end position="892"/>
    </location>
</feature>
<evidence type="ECO:0000256" key="1">
    <source>
        <dbReference type="ARBA" id="ARBA00022729"/>
    </source>
</evidence>
<dbReference type="CDD" id="cd02244">
    <property type="entry name" value="cupin_7S_vicilin-like_N"/>
    <property type="match status" value="1"/>
</dbReference>
<gene>
    <name evidence="7" type="ORF">AARE701A_LOCUS9987</name>
</gene>
<sequence>MEKNKRALGFLLLVVLINGVMMTRSNGYEGEEEWGGEGGGEWGGGGGGGEWGGGGGGGEWGGEGEGGGGGGGSGRGGGGGGRRGWFMMRDSKQVIKSEGGEMRVVISPRGRIIEKPMHIGFLTMEPKTLFVPQYLDSSLLIFIRQGEATLGVICKDEFGERKLKAGDIYWIPAGSVFYLLNTGRGQRLHVICSIDPTQSLGFETFQPFYIGGGPSSVLAGFDPDTLTSAFNVSRPELQQMMMSQFRGPIVHVMEGPQPQPTIWTQFLGLRGEEKHKQLKKLLEMKQGSPQDQQSTSGWSWRNIVRSILDLTEEKNKGSGSSECEDSYNIYDQKRSFKNDYGWSIALDYDDYEPLKHSGIGVYLVNLTAGSMMAPHMNPTATEYGIVLAGSGDIQVVFPNGTSAMNTRVSVGDVFWIPRYFAFCQIASRTGPFEFVGFTTSAHKNRPQFLVGSNSLLKTLNLTSLSMAFGVDEETMRRFIDAQREAVILPTASAAPPHVGEGMQSSLGAKAARVSSFGIHRSFAKIFFRDALDTTISHYSSRRLKIMLLPQSQEFYDLPSTFVQPTVISRPICRNFSHGTVNLVISEGKPKFETRELDPPKKYKWLTKKRLKLKRKKEREERNAANRKDPRRLTVKGKKKKFVNAEERIKYKLEKAKIKEALLIEKLKRYEVAKVQGPEVRPHEITGEERFYLKKMGQKRSNYVPIGRRGVFGGVILNMHLHWKKHETVKVICNNSKPGQVQQYAEELAKLSGGVPVNIIGDDTIIFYRGKGYVQPQVMSPIDTLSKKRAYERSKYEQSLESVRHFIAIAEKELELYYRHVALYDDPNNRNPLSILDDSPSESRQHRENEFYLSCSDTDANSEDEDEEFCELDNGSSSSSFSSAKEELSESEN</sequence>
<dbReference type="GO" id="GO:0003723">
    <property type="term" value="F:RNA binding"/>
    <property type="evidence" value="ECO:0007669"/>
    <property type="project" value="UniProtKB-UniRule"/>
</dbReference>
<feature type="compositionally biased region" description="Acidic residues" evidence="4">
    <location>
        <begin position="859"/>
        <end position="870"/>
    </location>
</feature>
<feature type="compositionally biased region" description="Basic and acidic residues" evidence="4">
    <location>
        <begin position="617"/>
        <end position="631"/>
    </location>
</feature>
<dbReference type="SUPFAM" id="SSF51182">
    <property type="entry name" value="RmlC-like cupins"/>
    <property type="match status" value="1"/>
</dbReference>
<name>A0A8S2A3D5_ARAAE</name>
<dbReference type="PANTHER" id="PTHR31426:SF2">
    <property type="entry name" value="OS01G0958400 PROTEIN"/>
    <property type="match status" value="1"/>
</dbReference>
<evidence type="ECO:0000256" key="4">
    <source>
        <dbReference type="SAM" id="MobiDB-lite"/>
    </source>
</evidence>
<dbReference type="Gene3D" id="3.30.110.60">
    <property type="entry name" value="YhbY-like"/>
    <property type="match status" value="1"/>
</dbReference>
<evidence type="ECO:0000256" key="5">
    <source>
        <dbReference type="SAM" id="SignalP"/>
    </source>
</evidence>
<organism evidence="7 8">
    <name type="scientific">Arabidopsis arenosa</name>
    <name type="common">Sand rock-cress</name>
    <name type="synonym">Cardaminopsis arenosa</name>
    <dbReference type="NCBI Taxonomy" id="38785"/>
    <lineage>
        <taxon>Eukaryota</taxon>
        <taxon>Viridiplantae</taxon>
        <taxon>Streptophyta</taxon>
        <taxon>Embryophyta</taxon>
        <taxon>Tracheophyta</taxon>
        <taxon>Spermatophyta</taxon>
        <taxon>Magnoliopsida</taxon>
        <taxon>eudicotyledons</taxon>
        <taxon>Gunneridae</taxon>
        <taxon>Pentapetalae</taxon>
        <taxon>rosids</taxon>
        <taxon>malvids</taxon>
        <taxon>Brassicales</taxon>
        <taxon>Brassicaceae</taxon>
        <taxon>Camelineae</taxon>
        <taxon>Arabidopsis</taxon>
    </lineage>
</organism>
<dbReference type="SMART" id="SM01103">
    <property type="entry name" value="CRS1_YhbY"/>
    <property type="match status" value="1"/>
</dbReference>
<keyword evidence="2 3" id="KW-0694">RNA-binding</keyword>
<accession>A0A8S2A3D5</accession>
<dbReference type="PROSITE" id="PS51295">
    <property type="entry name" value="CRM"/>
    <property type="match status" value="1"/>
</dbReference>
<dbReference type="Gene3D" id="2.60.120.10">
    <property type="entry name" value="Jelly Rolls"/>
    <property type="match status" value="2"/>
</dbReference>
<dbReference type="Pfam" id="PF00190">
    <property type="entry name" value="Cupin_1"/>
    <property type="match status" value="2"/>
</dbReference>
<evidence type="ECO:0000313" key="8">
    <source>
        <dbReference type="Proteomes" id="UP000682877"/>
    </source>
</evidence>
<dbReference type="Pfam" id="PF01985">
    <property type="entry name" value="CRS1_YhbY"/>
    <property type="match status" value="1"/>
</dbReference>
<evidence type="ECO:0000256" key="3">
    <source>
        <dbReference type="PROSITE-ProRule" id="PRU00626"/>
    </source>
</evidence>
<feature type="region of interest" description="Disordered" evidence="4">
    <location>
        <begin position="613"/>
        <end position="633"/>
    </location>
</feature>
<dbReference type="SUPFAM" id="SSF75471">
    <property type="entry name" value="YhbY-like"/>
    <property type="match status" value="1"/>
</dbReference>
<proteinExistence type="predicted"/>
<feature type="compositionally biased region" description="Gly residues" evidence="4">
    <location>
        <begin position="36"/>
        <end position="83"/>
    </location>
</feature>
<dbReference type="InterPro" id="IPR011051">
    <property type="entry name" value="RmlC_Cupin_sf"/>
</dbReference>
<dbReference type="PANTHER" id="PTHR31426">
    <property type="entry name" value="GROUP II INTRON SPLICING FACTOR CRS1-LIKE"/>
    <property type="match status" value="1"/>
</dbReference>
<feature type="compositionally biased region" description="Basic and acidic residues" evidence="4">
    <location>
        <begin position="840"/>
        <end position="849"/>
    </location>
</feature>
<dbReference type="InterPro" id="IPR040286">
    <property type="entry name" value="At3g25440-like"/>
</dbReference>
<dbReference type="GO" id="GO:0045735">
    <property type="term" value="F:nutrient reservoir activity"/>
    <property type="evidence" value="ECO:0007669"/>
    <property type="project" value="UniProtKB-ARBA"/>
</dbReference>
<evidence type="ECO:0000259" key="6">
    <source>
        <dbReference type="PROSITE" id="PS51295"/>
    </source>
</evidence>
<dbReference type="GO" id="GO:0010431">
    <property type="term" value="P:seed maturation"/>
    <property type="evidence" value="ECO:0007669"/>
    <property type="project" value="UniProtKB-ARBA"/>
</dbReference>
<dbReference type="InterPro" id="IPR035920">
    <property type="entry name" value="YhbY-like_sf"/>
</dbReference>
<feature type="signal peptide" evidence="5">
    <location>
        <begin position="1"/>
        <end position="27"/>
    </location>
</feature>
<evidence type="ECO:0000256" key="2">
    <source>
        <dbReference type="ARBA" id="ARBA00022884"/>
    </source>
</evidence>
<feature type="chain" id="PRO_5035784757" description="CRM domain-containing protein" evidence="5">
    <location>
        <begin position="28"/>
        <end position="892"/>
    </location>
</feature>
<dbReference type="InterPro" id="IPR001890">
    <property type="entry name" value="RNA-binding_CRM"/>
</dbReference>
<dbReference type="InterPro" id="IPR014710">
    <property type="entry name" value="RmlC-like_jellyroll"/>
</dbReference>
<feature type="compositionally biased region" description="Basic and acidic residues" evidence="4">
    <location>
        <begin position="883"/>
        <end position="892"/>
    </location>
</feature>